<dbReference type="RefSeq" id="WP_008516545.1">
    <property type="nucleotide sequence ID" value="NZ_ACJM01000007.1"/>
</dbReference>
<evidence type="ECO:0000313" key="3">
    <source>
        <dbReference type="EMBL" id="EEG77537.1"/>
    </source>
</evidence>
<feature type="domain" description="MaoC-like" evidence="2">
    <location>
        <begin position="19"/>
        <end position="118"/>
    </location>
</feature>
<dbReference type="FunFam" id="3.10.129.10:FF:000042">
    <property type="entry name" value="MaoC domain protein dehydratase"/>
    <property type="match status" value="1"/>
</dbReference>
<protein>
    <submittedName>
        <fullName evidence="3">MaoC domain protein dehydratase</fullName>
    </submittedName>
</protein>
<dbReference type="Gene3D" id="3.10.129.10">
    <property type="entry name" value="Hotdog Thioesterase"/>
    <property type="match status" value="1"/>
</dbReference>
<proteinExistence type="predicted"/>
<dbReference type="Proteomes" id="UP000006443">
    <property type="component" value="Unassembled WGS sequence"/>
</dbReference>
<gene>
    <name evidence="3" type="ORF">DealDRAFT_1660</name>
</gene>
<dbReference type="InterPro" id="IPR050965">
    <property type="entry name" value="UPF0336/Enoyl-CoA_hydratase"/>
</dbReference>
<keyword evidence="4" id="KW-1185">Reference proteome</keyword>
<name>C0GGU6_DETAL</name>
<reference evidence="3 4" key="1">
    <citation type="submission" date="2009-02" db="EMBL/GenBank/DDBJ databases">
        <title>Sequencing of the draft genome and assembly of Dethiobacter alkaliphilus AHT 1.</title>
        <authorList>
            <consortium name="US DOE Joint Genome Institute (JGI-PGF)"/>
            <person name="Lucas S."/>
            <person name="Copeland A."/>
            <person name="Lapidus A."/>
            <person name="Glavina del Rio T."/>
            <person name="Dalin E."/>
            <person name="Tice H."/>
            <person name="Bruce D."/>
            <person name="Goodwin L."/>
            <person name="Pitluck S."/>
            <person name="Larimer F."/>
            <person name="Land M.L."/>
            <person name="Hauser L."/>
            <person name="Muyzer G."/>
        </authorList>
    </citation>
    <scope>NUCLEOTIDE SEQUENCE [LARGE SCALE GENOMIC DNA]</scope>
    <source>
        <strain evidence="3 4">AHT 1</strain>
    </source>
</reference>
<dbReference type="EMBL" id="ACJM01000007">
    <property type="protein sequence ID" value="EEG77537.1"/>
    <property type="molecule type" value="Genomic_DNA"/>
</dbReference>
<dbReference type="STRING" id="555088.DealDRAFT_1660"/>
<dbReference type="InterPro" id="IPR029069">
    <property type="entry name" value="HotDog_dom_sf"/>
</dbReference>
<dbReference type="GO" id="GO:0019171">
    <property type="term" value="F:(3R)-hydroxyacyl-[acyl-carrier-protein] dehydratase activity"/>
    <property type="evidence" value="ECO:0007669"/>
    <property type="project" value="TreeGrafter"/>
</dbReference>
<evidence type="ECO:0000256" key="1">
    <source>
        <dbReference type="ARBA" id="ARBA00023239"/>
    </source>
</evidence>
<accession>C0GGU6</accession>
<organism evidence="3 4">
    <name type="scientific">Dethiobacter alkaliphilus AHT 1</name>
    <dbReference type="NCBI Taxonomy" id="555088"/>
    <lineage>
        <taxon>Bacteria</taxon>
        <taxon>Bacillati</taxon>
        <taxon>Bacillota</taxon>
        <taxon>Dethiobacteria</taxon>
        <taxon>Dethiobacterales</taxon>
        <taxon>Dethiobacteraceae</taxon>
        <taxon>Dethiobacter</taxon>
    </lineage>
</organism>
<dbReference type="PANTHER" id="PTHR43437:SF3">
    <property type="entry name" value="HYDROXYACYL-THIOESTER DEHYDRATASE TYPE 2, MITOCHONDRIAL"/>
    <property type="match status" value="1"/>
</dbReference>
<dbReference type="Pfam" id="PF01575">
    <property type="entry name" value="MaoC_dehydratas"/>
    <property type="match status" value="1"/>
</dbReference>
<dbReference type="GO" id="GO:0006633">
    <property type="term" value="P:fatty acid biosynthetic process"/>
    <property type="evidence" value="ECO:0007669"/>
    <property type="project" value="TreeGrafter"/>
</dbReference>
<dbReference type="InterPro" id="IPR002539">
    <property type="entry name" value="MaoC-like_dom"/>
</dbReference>
<dbReference type="PANTHER" id="PTHR43437">
    <property type="entry name" value="HYDROXYACYL-THIOESTER DEHYDRATASE TYPE 2, MITOCHONDRIAL-RELATED"/>
    <property type="match status" value="1"/>
</dbReference>
<evidence type="ECO:0000313" key="4">
    <source>
        <dbReference type="Proteomes" id="UP000006443"/>
    </source>
</evidence>
<dbReference type="eggNOG" id="COG2030">
    <property type="taxonomic scope" value="Bacteria"/>
</dbReference>
<dbReference type="CDD" id="cd03449">
    <property type="entry name" value="R_hydratase"/>
    <property type="match status" value="1"/>
</dbReference>
<comment type="caution">
    <text evidence="3">The sequence shown here is derived from an EMBL/GenBank/DDBJ whole genome shotgun (WGS) entry which is preliminary data.</text>
</comment>
<dbReference type="OrthoDB" id="9801625at2"/>
<keyword evidence="1" id="KW-0456">Lyase</keyword>
<dbReference type="AlphaFoldDB" id="C0GGU6"/>
<dbReference type="SUPFAM" id="SSF54637">
    <property type="entry name" value="Thioesterase/thiol ester dehydrase-isomerase"/>
    <property type="match status" value="1"/>
</dbReference>
<sequence>MVADLKYADIQVGDSASFSKTLAEADVYNFAGISGDFNPIHMDEEFAKTTRFGKRIAHGMVTASFISTLVGMYMPGRNALYLSQEMKFVKPVFIGDTLTATATVLEKIEEKRILVLETVIKNQEEQVVLAGKARVMKMEG</sequence>
<evidence type="ECO:0000259" key="2">
    <source>
        <dbReference type="Pfam" id="PF01575"/>
    </source>
</evidence>